<protein>
    <submittedName>
        <fullName evidence="4">ABC transporter substrate-binding protein</fullName>
    </submittedName>
</protein>
<sequence>MSQRTPAGLRRRSFLRYTGVVGTAAVLTGTLAACGGPTSTGSASGAGGGTSSIEAGISYALSTGFDPMTASGATPVAANTHVFEGLADLDPATLVARPALATALPEKVNATTYRATLRSGATFHDGSPVTSEDVVYSFERILDPKNASLMAQFLPFLDSVKAVDASTVEFRLKYAFDLFPSRVTVAKIVPKKLVEADPKGFDAKPVGSGPYRLVSATKEDKIVFEAYDKYNGRNKAKAKSMTWRLMSDPAARVSALESGRVQAIEDVPYIDAKRLSQKATVDSVQSFGQLFMMFNTRQKPFDDKRVRQAFHYALNTPKIIETAMMGNGSAAQGYLQTTHPDFHKASTVYTYDPAKARKLLAEAGVNNLSIELLTTDTGWVKDIAPLVKESLDAVGVKTTLSIGQSSAQYGKVDEGKFQVLVAPGDPSVFGNDVDLLMRWFYDGTWPTKRYRWDGTAPDKQLRALLDEAARSSDAAERTKLWNQAMDLISDEVPIYPILHRKLPTAWNDKALPGFSPLPTTGMSFLNVGRS</sequence>
<dbReference type="Gene3D" id="3.90.76.10">
    <property type="entry name" value="Dipeptide-binding Protein, Domain 1"/>
    <property type="match status" value="1"/>
</dbReference>
<dbReference type="Gene3D" id="3.10.105.10">
    <property type="entry name" value="Dipeptide-binding Protein, Domain 3"/>
    <property type="match status" value="1"/>
</dbReference>
<dbReference type="PROSITE" id="PS51257">
    <property type="entry name" value="PROKAR_LIPOPROTEIN"/>
    <property type="match status" value="1"/>
</dbReference>
<accession>A0A918T8C9</accession>
<dbReference type="GO" id="GO:0043190">
    <property type="term" value="C:ATP-binding cassette (ABC) transporter complex"/>
    <property type="evidence" value="ECO:0007669"/>
    <property type="project" value="InterPro"/>
</dbReference>
<dbReference type="Proteomes" id="UP000644020">
    <property type="component" value="Unassembled WGS sequence"/>
</dbReference>
<organism evidence="4 5">
    <name type="scientific">Streptomyces termitum</name>
    <dbReference type="NCBI Taxonomy" id="67368"/>
    <lineage>
        <taxon>Bacteria</taxon>
        <taxon>Bacillati</taxon>
        <taxon>Actinomycetota</taxon>
        <taxon>Actinomycetes</taxon>
        <taxon>Kitasatosporales</taxon>
        <taxon>Streptomycetaceae</taxon>
        <taxon>Streptomyces</taxon>
    </lineage>
</organism>
<feature type="chain" id="PRO_5038907862" evidence="2">
    <location>
        <begin position="33"/>
        <end position="530"/>
    </location>
</feature>
<dbReference type="Gene3D" id="3.40.190.10">
    <property type="entry name" value="Periplasmic binding protein-like II"/>
    <property type="match status" value="1"/>
</dbReference>
<dbReference type="SUPFAM" id="SSF53850">
    <property type="entry name" value="Periplasmic binding protein-like II"/>
    <property type="match status" value="1"/>
</dbReference>
<name>A0A918T8C9_9ACTN</name>
<dbReference type="CDD" id="cd00995">
    <property type="entry name" value="PBP2_NikA_DppA_OppA_like"/>
    <property type="match status" value="1"/>
</dbReference>
<evidence type="ECO:0000313" key="4">
    <source>
        <dbReference type="EMBL" id="GHB08840.1"/>
    </source>
</evidence>
<dbReference type="InterPro" id="IPR030678">
    <property type="entry name" value="Peptide/Ni-bd"/>
</dbReference>
<evidence type="ECO:0000259" key="3">
    <source>
        <dbReference type="Pfam" id="PF00496"/>
    </source>
</evidence>
<dbReference type="GO" id="GO:1904680">
    <property type="term" value="F:peptide transmembrane transporter activity"/>
    <property type="evidence" value="ECO:0007669"/>
    <property type="project" value="TreeGrafter"/>
</dbReference>
<dbReference type="GO" id="GO:0015833">
    <property type="term" value="P:peptide transport"/>
    <property type="evidence" value="ECO:0007669"/>
    <property type="project" value="TreeGrafter"/>
</dbReference>
<dbReference type="RefSeq" id="WP_189983114.1">
    <property type="nucleotide sequence ID" value="NZ_BMUL01000024.1"/>
</dbReference>
<dbReference type="PANTHER" id="PTHR30290">
    <property type="entry name" value="PERIPLASMIC BINDING COMPONENT OF ABC TRANSPORTER"/>
    <property type="match status" value="1"/>
</dbReference>
<feature type="domain" description="Solute-binding protein family 5" evidence="3">
    <location>
        <begin position="97"/>
        <end position="442"/>
    </location>
</feature>
<dbReference type="InterPro" id="IPR006311">
    <property type="entry name" value="TAT_signal"/>
</dbReference>
<dbReference type="GO" id="GO:0042597">
    <property type="term" value="C:periplasmic space"/>
    <property type="evidence" value="ECO:0007669"/>
    <property type="project" value="UniProtKB-ARBA"/>
</dbReference>
<dbReference type="PROSITE" id="PS51318">
    <property type="entry name" value="TAT"/>
    <property type="match status" value="1"/>
</dbReference>
<gene>
    <name evidence="4" type="ORF">GCM10010305_59830</name>
</gene>
<feature type="signal peptide" evidence="2">
    <location>
        <begin position="1"/>
        <end position="32"/>
    </location>
</feature>
<dbReference type="PANTHER" id="PTHR30290:SF38">
    <property type="entry name" value="D,D-DIPEPTIDE-BINDING PERIPLASMIC PROTEIN DDPA-RELATED"/>
    <property type="match status" value="1"/>
</dbReference>
<reference evidence="4" key="2">
    <citation type="submission" date="2020-09" db="EMBL/GenBank/DDBJ databases">
        <authorList>
            <person name="Sun Q."/>
            <person name="Ohkuma M."/>
        </authorList>
    </citation>
    <scope>NUCLEOTIDE SEQUENCE</scope>
    <source>
        <strain evidence="4">JCM 4518</strain>
    </source>
</reference>
<keyword evidence="1 2" id="KW-0732">Signal</keyword>
<keyword evidence="5" id="KW-1185">Reference proteome</keyword>
<dbReference type="AlphaFoldDB" id="A0A918T8C9"/>
<comment type="caution">
    <text evidence="4">The sequence shown here is derived from an EMBL/GenBank/DDBJ whole genome shotgun (WGS) entry which is preliminary data.</text>
</comment>
<dbReference type="Pfam" id="PF00496">
    <property type="entry name" value="SBP_bac_5"/>
    <property type="match status" value="1"/>
</dbReference>
<dbReference type="PIRSF" id="PIRSF002741">
    <property type="entry name" value="MppA"/>
    <property type="match status" value="1"/>
</dbReference>
<reference evidence="4" key="1">
    <citation type="journal article" date="2014" name="Int. J. Syst. Evol. Microbiol.">
        <title>Complete genome sequence of Corynebacterium casei LMG S-19264T (=DSM 44701T), isolated from a smear-ripened cheese.</title>
        <authorList>
            <consortium name="US DOE Joint Genome Institute (JGI-PGF)"/>
            <person name="Walter F."/>
            <person name="Albersmeier A."/>
            <person name="Kalinowski J."/>
            <person name="Ruckert C."/>
        </authorList>
    </citation>
    <scope>NUCLEOTIDE SEQUENCE</scope>
    <source>
        <strain evidence="4">JCM 4518</strain>
    </source>
</reference>
<dbReference type="InterPro" id="IPR039424">
    <property type="entry name" value="SBP_5"/>
</dbReference>
<dbReference type="InterPro" id="IPR000914">
    <property type="entry name" value="SBP_5_dom"/>
</dbReference>
<dbReference type="EMBL" id="BMUL01000024">
    <property type="protein sequence ID" value="GHB08840.1"/>
    <property type="molecule type" value="Genomic_DNA"/>
</dbReference>
<evidence type="ECO:0000256" key="1">
    <source>
        <dbReference type="ARBA" id="ARBA00022729"/>
    </source>
</evidence>
<evidence type="ECO:0000256" key="2">
    <source>
        <dbReference type="SAM" id="SignalP"/>
    </source>
</evidence>
<proteinExistence type="predicted"/>
<evidence type="ECO:0000313" key="5">
    <source>
        <dbReference type="Proteomes" id="UP000644020"/>
    </source>
</evidence>